<evidence type="ECO:0000313" key="2">
    <source>
        <dbReference type="Proteomes" id="UP000317624"/>
    </source>
</evidence>
<dbReference type="RefSeq" id="WP_144843167.1">
    <property type="nucleotide sequence ID" value="NZ_VMRJ01000001.1"/>
</dbReference>
<dbReference type="AlphaFoldDB" id="A0A558C1Q7"/>
<proteinExistence type="predicted"/>
<dbReference type="OrthoDB" id="3578967at2"/>
<gene>
    <name evidence="1" type="ORF">FNT36_01200</name>
</gene>
<name>A0A558C1Q7_9BACT</name>
<sequence length="173" mass="20065">MSSGEEVPVSNLLSPDGYLLTWQGKQLELPYRIYFQEPALGAEQLLTDRQRQLLQCLYLRHHDGFVRQRYLQQLLASAELEAFTTPFTFSLLSDYVQEILEVLAAHLAPALLPSYVRLIGENPRYWSQTQGRVASYWDIYYRTGRRGSPQFRHYVGNRLLKKLRAALQENASN</sequence>
<dbReference type="EMBL" id="VMRJ01000001">
    <property type="protein sequence ID" value="TVT42740.1"/>
    <property type="molecule type" value="Genomic_DNA"/>
</dbReference>
<comment type="caution">
    <text evidence="1">The sequence shown here is derived from an EMBL/GenBank/DDBJ whole genome shotgun (WGS) entry which is preliminary data.</text>
</comment>
<organism evidence="1 2">
    <name type="scientific">Hymenobacter setariae</name>
    <dbReference type="NCBI Taxonomy" id="2594794"/>
    <lineage>
        <taxon>Bacteria</taxon>
        <taxon>Pseudomonadati</taxon>
        <taxon>Bacteroidota</taxon>
        <taxon>Cytophagia</taxon>
        <taxon>Cytophagales</taxon>
        <taxon>Hymenobacteraceae</taxon>
        <taxon>Hymenobacter</taxon>
    </lineage>
</organism>
<dbReference type="Proteomes" id="UP000317624">
    <property type="component" value="Unassembled WGS sequence"/>
</dbReference>
<protein>
    <submittedName>
        <fullName evidence="1">Uncharacterized protein</fullName>
    </submittedName>
</protein>
<keyword evidence="2" id="KW-1185">Reference proteome</keyword>
<evidence type="ECO:0000313" key="1">
    <source>
        <dbReference type="EMBL" id="TVT42740.1"/>
    </source>
</evidence>
<reference evidence="1 2" key="1">
    <citation type="submission" date="2019-07" db="EMBL/GenBank/DDBJ databases">
        <title>Hymenobacter sp. straun FUR1 Genome sequencing and assembly.</title>
        <authorList>
            <person name="Chhetri G."/>
        </authorList>
    </citation>
    <scope>NUCLEOTIDE SEQUENCE [LARGE SCALE GENOMIC DNA]</scope>
    <source>
        <strain evidence="1 2">Fur1</strain>
    </source>
</reference>
<accession>A0A558C1Q7</accession>